<keyword evidence="11" id="KW-1185">Reference proteome</keyword>
<evidence type="ECO:0000256" key="8">
    <source>
        <dbReference type="SAM" id="MobiDB-lite"/>
    </source>
</evidence>
<keyword evidence="2 7" id="KW-0813">Transport</keyword>
<dbReference type="PROSITE" id="PS50928">
    <property type="entry name" value="ABC_TM1"/>
    <property type="match status" value="1"/>
</dbReference>
<evidence type="ECO:0000256" key="6">
    <source>
        <dbReference type="ARBA" id="ARBA00023136"/>
    </source>
</evidence>
<dbReference type="EMBL" id="JAFBCF010000001">
    <property type="protein sequence ID" value="MBM7800397.1"/>
    <property type="molecule type" value="Genomic_DNA"/>
</dbReference>
<feature type="domain" description="ABC transmembrane type-1" evidence="9">
    <location>
        <begin position="92"/>
        <end position="304"/>
    </location>
</feature>
<keyword evidence="10" id="KW-0762">Sugar transport</keyword>
<dbReference type="SUPFAM" id="SSF161098">
    <property type="entry name" value="MetI-like"/>
    <property type="match status" value="1"/>
</dbReference>
<evidence type="ECO:0000256" key="1">
    <source>
        <dbReference type="ARBA" id="ARBA00004651"/>
    </source>
</evidence>
<comment type="similarity">
    <text evidence="7">Belongs to the binding-protein-dependent transport system permease family.</text>
</comment>
<keyword evidence="6 7" id="KW-0472">Membrane</keyword>
<evidence type="ECO:0000256" key="2">
    <source>
        <dbReference type="ARBA" id="ARBA00022448"/>
    </source>
</evidence>
<dbReference type="InterPro" id="IPR035906">
    <property type="entry name" value="MetI-like_sf"/>
</dbReference>
<proteinExistence type="inferred from homology"/>
<feature type="transmembrane region" description="Helical" evidence="7">
    <location>
        <begin position="231"/>
        <end position="258"/>
    </location>
</feature>
<evidence type="ECO:0000256" key="7">
    <source>
        <dbReference type="RuleBase" id="RU363032"/>
    </source>
</evidence>
<comment type="subcellular location">
    <subcellularLocation>
        <location evidence="1 7">Cell membrane</location>
        <topology evidence="1 7">Multi-pass membrane protein</topology>
    </subcellularLocation>
</comment>
<evidence type="ECO:0000256" key="4">
    <source>
        <dbReference type="ARBA" id="ARBA00022692"/>
    </source>
</evidence>
<feature type="transmembrane region" description="Helical" evidence="7">
    <location>
        <begin position="96"/>
        <end position="117"/>
    </location>
</feature>
<feature type="transmembrane region" description="Helical" evidence="7">
    <location>
        <begin position="129"/>
        <end position="149"/>
    </location>
</feature>
<evidence type="ECO:0000256" key="5">
    <source>
        <dbReference type="ARBA" id="ARBA00022989"/>
    </source>
</evidence>
<feature type="transmembrane region" description="Helical" evidence="7">
    <location>
        <begin position="33"/>
        <end position="62"/>
    </location>
</feature>
<evidence type="ECO:0000259" key="9">
    <source>
        <dbReference type="PROSITE" id="PS50928"/>
    </source>
</evidence>
<dbReference type="PANTHER" id="PTHR30193">
    <property type="entry name" value="ABC TRANSPORTER PERMEASE PROTEIN"/>
    <property type="match status" value="1"/>
</dbReference>
<evidence type="ECO:0000313" key="10">
    <source>
        <dbReference type="EMBL" id="MBM7800397.1"/>
    </source>
</evidence>
<name>A0ABS2RP94_9ACTN</name>
<feature type="region of interest" description="Disordered" evidence="8">
    <location>
        <begin position="1"/>
        <end position="22"/>
    </location>
</feature>
<comment type="caution">
    <text evidence="10">The sequence shown here is derived from an EMBL/GenBank/DDBJ whole genome shotgun (WGS) entry which is preliminary data.</text>
</comment>
<organism evidence="10 11">
    <name type="scientific">Microlunatus panaciterrae</name>
    <dbReference type="NCBI Taxonomy" id="400768"/>
    <lineage>
        <taxon>Bacteria</taxon>
        <taxon>Bacillati</taxon>
        <taxon>Actinomycetota</taxon>
        <taxon>Actinomycetes</taxon>
        <taxon>Propionibacteriales</taxon>
        <taxon>Propionibacteriaceae</taxon>
        <taxon>Microlunatus</taxon>
    </lineage>
</organism>
<dbReference type="RefSeq" id="WP_204919712.1">
    <property type="nucleotide sequence ID" value="NZ_BAAAQP010000003.1"/>
</dbReference>
<feature type="transmembrane region" description="Helical" evidence="7">
    <location>
        <begin position="278"/>
        <end position="300"/>
    </location>
</feature>
<dbReference type="Gene3D" id="1.10.3720.10">
    <property type="entry name" value="MetI-like"/>
    <property type="match status" value="1"/>
</dbReference>
<feature type="transmembrane region" description="Helical" evidence="7">
    <location>
        <begin position="177"/>
        <end position="200"/>
    </location>
</feature>
<dbReference type="PANTHER" id="PTHR30193:SF37">
    <property type="entry name" value="INNER MEMBRANE ABC TRANSPORTER PERMEASE PROTEIN YCJO"/>
    <property type="match status" value="1"/>
</dbReference>
<dbReference type="CDD" id="cd06261">
    <property type="entry name" value="TM_PBP2"/>
    <property type="match status" value="1"/>
</dbReference>
<keyword evidence="4 7" id="KW-0812">Transmembrane</keyword>
<dbReference type="InterPro" id="IPR051393">
    <property type="entry name" value="ABC_transporter_permease"/>
</dbReference>
<dbReference type="Pfam" id="PF00528">
    <property type="entry name" value="BPD_transp_1"/>
    <property type="match status" value="1"/>
</dbReference>
<reference evidence="10 11" key="1">
    <citation type="submission" date="2021-01" db="EMBL/GenBank/DDBJ databases">
        <title>Sequencing the genomes of 1000 actinobacteria strains.</title>
        <authorList>
            <person name="Klenk H.-P."/>
        </authorList>
    </citation>
    <scope>NUCLEOTIDE SEQUENCE [LARGE SCALE GENOMIC DNA]</scope>
    <source>
        <strain evidence="10 11">DSM 18662</strain>
    </source>
</reference>
<dbReference type="SUPFAM" id="SSF160964">
    <property type="entry name" value="MalF N-terminal region-like"/>
    <property type="match status" value="1"/>
</dbReference>
<gene>
    <name evidence="10" type="ORF">JOE57_003318</name>
</gene>
<accession>A0ABS2RP94</accession>
<evidence type="ECO:0000313" key="11">
    <source>
        <dbReference type="Proteomes" id="UP000704762"/>
    </source>
</evidence>
<dbReference type="Proteomes" id="UP000704762">
    <property type="component" value="Unassembled WGS sequence"/>
</dbReference>
<keyword evidence="5 7" id="KW-1133">Transmembrane helix</keyword>
<protein>
    <submittedName>
        <fullName evidence="10">Multiple sugar transport system permease protein</fullName>
    </submittedName>
</protein>
<evidence type="ECO:0000256" key="3">
    <source>
        <dbReference type="ARBA" id="ARBA00022475"/>
    </source>
</evidence>
<keyword evidence="3" id="KW-1003">Cell membrane</keyword>
<sequence length="316" mass="34798">MATAVQHEAGGKTKFVPPPMRESAKAHRRKETALGYFFLGPQLVGLLVFMLGPLVFALVLGFSNWDGFGTMTFAGLKNFATVFTDPQLVTSSRNTVWFAVLSVPGQLLSGFIVAWMLQKVVRGKSFYRTFYFAPVVTSSVAVAVIWLWLLNPDISPLNTTLKKMGLPAPDWLQDARFTIPAFAVVAIWQGIGYQVVMFSAGLENVPKSLLEAADIDGANEWQKMRKITVPLLSPTILFLSITGIIGSFQIFDLVFVLMGTNAPSASRTIVYEIYQKAFVEFNFGVACAIAIVLFLALLALTGLQLAAQKRWVHYTE</sequence>
<dbReference type="InterPro" id="IPR000515">
    <property type="entry name" value="MetI-like"/>
</dbReference>